<dbReference type="AlphaFoldDB" id="A0A678WDK1"/>
<dbReference type="Gene3D" id="1.25.40.10">
    <property type="entry name" value="Tetratricopeptide repeat domain"/>
    <property type="match status" value="4"/>
</dbReference>
<reference evidence="4" key="2">
    <citation type="submission" date="2018-02" db="EMBL/GenBank/DDBJ databases">
        <authorList>
            <person name="Li H.Q."/>
            <person name="Lu S.F."/>
        </authorList>
    </citation>
    <scope>NUCLEOTIDE SEQUENCE</scope>
</reference>
<feature type="repeat" description="PPR" evidence="2">
    <location>
        <begin position="467"/>
        <end position="501"/>
    </location>
</feature>
<evidence type="ECO:0000313" key="4">
    <source>
        <dbReference type="EMBL" id="AYM00609.1"/>
    </source>
</evidence>
<feature type="repeat" description="PPR" evidence="2">
    <location>
        <begin position="293"/>
        <end position="327"/>
    </location>
</feature>
<feature type="region of interest" description="Disordered" evidence="3">
    <location>
        <begin position="664"/>
        <end position="700"/>
    </location>
</feature>
<feature type="compositionally biased region" description="Polar residues" evidence="3">
    <location>
        <begin position="689"/>
        <end position="700"/>
    </location>
</feature>
<feature type="repeat" description="PPR" evidence="2">
    <location>
        <begin position="397"/>
        <end position="431"/>
    </location>
</feature>
<dbReference type="PANTHER" id="PTHR47932">
    <property type="entry name" value="ATPASE EXPRESSION PROTEIN 3"/>
    <property type="match status" value="1"/>
</dbReference>
<feature type="repeat" description="PPR" evidence="2">
    <location>
        <begin position="502"/>
        <end position="536"/>
    </location>
</feature>
<dbReference type="Pfam" id="PF13041">
    <property type="entry name" value="PPR_2"/>
    <property type="match status" value="3"/>
</dbReference>
<dbReference type="InterPro" id="IPR002885">
    <property type="entry name" value="PPR_rpt"/>
</dbReference>
<feature type="compositionally biased region" description="Low complexity" evidence="3">
    <location>
        <begin position="668"/>
        <end position="680"/>
    </location>
</feature>
<feature type="repeat" description="PPR" evidence="2">
    <location>
        <begin position="258"/>
        <end position="292"/>
    </location>
</feature>
<feature type="repeat" description="PPR" evidence="2">
    <location>
        <begin position="223"/>
        <end position="257"/>
    </location>
</feature>
<dbReference type="EMBL" id="MH004609">
    <property type="protein sequence ID" value="AYM00609.1"/>
    <property type="molecule type" value="mRNA"/>
</dbReference>
<feature type="region of interest" description="Disordered" evidence="3">
    <location>
        <begin position="1"/>
        <end position="28"/>
    </location>
</feature>
<dbReference type="GO" id="GO:0003729">
    <property type="term" value="F:mRNA binding"/>
    <property type="evidence" value="ECO:0007669"/>
    <property type="project" value="TreeGrafter"/>
</dbReference>
<dbReference type="PROSITE" id="PS51375">
    <property type="entry name" value="PPR"/>
    <property type="match status" value="8"/>
</dbReference>
<reference evidence="4" key="1">
    <citation type="journal article" date="2018" name="Molecules">
        <title>The Pentatricopeptide Repeat Gene Family in Salvia miltiorrhiza: Genome-Wide Characterization and Expression Analysis.</title>
        <authorList>
            <person name="Li H."/>
            <person name="Li C."/>
            <person name="Deng Y."/>
            <person name="Jiang X."/>
            <person name="Lu S."/>
        </authorList>
    </citation>
    <scope>NUCLEOTIDE SEQUENCE</scope>
</reference>
<organism evidence="4">
    <name type="scientific">Salvia miltiorrhiza</name>
    <name type="common">Chinese sage</name>
    <dbReference type="NCBI Taxonomy" id="226208"/>
    <lineage>
        <taxon>Eukaryota</taxon>
        <taxon>Viridiplantae</taxon>
        <taxon>Streptophyta</taxon>
        <taxon>Embryophyta</taxon>
        <taxon>Tracheophyta</taxon>
        <taxon>Spermatophyta</taxon>
        <taxon>Magnoliopsida</taxon>
        <taxon>eudicotyledons</taxon>
        <taxon>Gunneridae</taxon>
        <taxon>Pentapetalae</taxon>
        <taxon>asterids</taxon>
        <taxon>lamiids</taxon>
        <taxon>Lamiales</taxon>
        <taxon>Lamiaceae</taxon>
        <taxon>Nepetoideae</taxon>
        <taxon>Mentheae</taxon>
        <taxon>Salviinae</taxon>
        <taxon>Salvia</taxon>
        <taxon>Salvia incertae sedis</taxon>
    </lineage>
</organism>
<proteinExistence type="evidence at transcript level"/>
<dbReference type="Pfam" id="PF01535">
    <property type="entry name" value="PPR"/>
    <property type="match status" value="2"/>
</dbReference>
<evidence type="ECO:0000256" key="1">
    <source>
        <dbReference type="ARBA" id="ARBA00022737"/>
    </source>
</evidence>
<name>A0A678WDK1_SALMI</name>
<keyword evidence="1" id="KW-0677">Repeat</keyword>
<protein>
    <submittedName>
        <fullName evidence="4">Pentatricopeptide repeat protein</fullName>
    </submittedName>
</protein>
<dbReference type="PANTHER" id="PTHR47932:SF62">
    <property type="entry name" value="EXPRESSED PROTEIN"/>
    <property type="match status" value="1"/>
</dbReference>
<evidence type="ECO:0000256" key="3">
    <source>
        <dbReference type="SAM" id="MobiDB-lite"/>
    </source>
</evidence>
<feature type="repeat" description="PPR" evidence="2">
    <location>
        <begin position="362"/>
        <end position="396"/>
    </location>
</feature>
<sequence length="700" mass="79346">MARISSIFSNLSRRQNPTSSHSTTTPQIRNRNLCSDKFSINSEDVLHNQRSPIEVIAQDRMLGIGEASAISEELMGKPPNLGQKLAENRVTNASEIAKEVCNVIRTRPKWENTLLSDFPTVSFTDPSVYSEILKQQSDLFLSLQFYLWLRSLDGFLFDPVLCNEMFGRLAEAKDVEKNLLDDREFEVEPRFLELYTRSLCENELIDQVLNVFERLKMIGYCVSLETWNWALCCSVKMGRADAVWKLHEDMVKYGVAPDADTMGCLIMAFCLENNVSKGFELLQQVLKTGHVPDKIVFDNLITALGKNGKYGKVSAVMRKMIVNNCYPDIHTYHEVVRFCRGEMTNEGVRIFNELKKRGYYPDRVMYTTMIDNLCENKDVRGAWTLWFEMIEGGIIPNEFTYNVFVSGLFLNGCVDEAEKLHKEMLDKGLLETTVSFNTRIYGLCINSRVEEARILFEEMNEKGIVRDSMTFNSMIQGFSKQGNAAEAMYFLDELLKQGFEPLSASLASLIEILCDDGHVKEAERMWLDMSEKGFNPGDDALSAIVYGLSRQGQIVDMNEWLQHMIQSRVKPKMTTFEKVIECLCGAYRLDDALFVLHYMVKMGYLLKEDTCYSLVDALCKVKSRHVQTLLSNIVEGTDHQKPRSPLSSLLNKPVSESDGLIPCTEDTSPISNLSNQSISQSDEHIHGSPVSSLIGQSALS</sequence>
<evidence type="ECO:0000256" key="2">
    <source>
        <dbReference type="PROSITE-ProRule" id="PRU00708"/>
    </source>
</evidence>
<accession>A0A678WDK1</accession>
<dbReference type="InterPro" id="IPR011990">
    <property type="entry name" value="TPR-like_helical_dom_sf"/>
</dbReference>
<feature type="repeat" description="PPR" evidence="2">
    <location>
        <begin position="432"/>
        <end position="466"/>
    </location>
</feature>
<dbReference type="NCBIfam" id="TIGR00756">
    <property type="entry name" value="PPR"/>
    <property type="match status" value="6"/>
</dbReference>